<dbReference type="AlphaFoldDB" id="A0A8D9C351"/>
<evidence type="ECO:0000313" key="1">
    <source>
        <dbReference type="EMBL" id="CAG6792726.1"/>
    </source>
</evidence>
<sequence length="123" mass="13978">MFIKIRQIETAYLKFKKLNFFNFISLILQIKTELRRVLSTGRGPKTLAAFPRCTAIPTCWKINSFDLFKNVSVLHASIIRKVTCGAFKESFPPPLVVKGPRHFNNLKKGAAKKKVLGEKKVCP</sequence>
<accession>A0A8D9C351</accession>
<protein>
    <submittedName>
        <fullName evidence="1">Uncharacterized protein</fullName>
    </submittedName>
</protein>
<organism evidence="1">
    <name type="scientific">Cacopsylla melanoneura</name>
    <dbReference type="NCBI Taxonomy" id="428564"/>
    <lineage>
        <taxon>Eukaryota</taxon>
        <taxon>Metazoa</taxon>
        <taxon>Ecdysozoa</taxon>
        <taxon>Arthropoda</taxon>
        <taxon>Hexapoda</taxon>
        <taxon>Insecta</taxon>
        <taxon>Pterygota</taxon>
        <taxon>Neoptera</taxon>
        <taxon>Paraneoptera</taxon>
        <taxon>Hemiptera</taxon>
        <taxon>Sternorrhyncha</taxon>
        <taxon>Psylloidea</taxon>
        <taxon>Psyllidae</taxon>
        <taxon>Psyllinae</taxon>
        <taxon>Cacopsylla</taxon>
    </lineage>
</organism>
<reference evidence="1" key="1">
    <citation type="submission" date="2021-05" db="EMBL/GenBank/DDBJ databases">
        <authorList>
            <person name="Alioto T."/>
            <person name="Alioto T."/>
            <person name="Gomez Garrido J."/>
        </authorList>
    </citation>
    <scope>NUCLEOTIDE SEQUENCE</scope>
</reference>
<proteinExistence type="predicted"/>
<dbReference type="EMBL" id="HBUF01682926">
    <property type="protein sequence ID" value="CAG6792726.1"/>
    <property type="molecule type" value="Transcribed_RNA"/>
</dbReference>
<name>A0A8D9C351_9HEMI</name>